<dbReference type="AlphaFoldDB" id="A0A834JI56"/>
<comment type="caution">
    <text evidence="1">The sequence shown here is derived from an EMBL/GenBank/DDBJ whole genome shotgun (WGS) entry which is preliminary data.</text>
</comment>
<evidence type="ECO:0000313" key="1">
    <source>
        <dbReference type="EMBL" id="KAF7387612.1"/>
    </source>
</evidence>
<dbReference type="EMBL" id="JACSDY010000025">
    <property type="protein sequence ID" value="KAF7387612.1"/>
    <property type="molecule type" value="Genomic_DNA"/>
</dbReference>
<gene>
    <name evidence="1" type="ORF">H0235_018334</name>
</gene>
<evidence type="ECO:0000313" key="2">
    <source>
        <dbReference type="Proteomes" id="UP000600918"/>
    </source>
</evidence>
<keyword evidence="2" id="KW-1185">Reference proteome</keyword>
<organism evidence="1 2">
    <name type="scientific">Vespula pensylvanica</name>
    <name type="common">Western yellow jacket</name>
    <name type="synonym">Wasp</name>
    <dbReference type="NCBI Taxonomy" id="30213"/>
    <lineage>
        <taxon>Eukaryota</taxon>
        <taxon>Metazoa</taxon>
        <taxon>Ecdysozoa</taxon>
        <taxon>Arthropoda</taxon>
        <taxon>Hexapoda</taxon>
        <taxon>Insecta</taxon>
        <taxon>Pterygota</taxon>
        <taxon>Neoptera</taxon>
        <taxon>Endopterygota</taxon>
        <taxon>Hymenoptera</taxon>
        <taxon>Apocrita</taxon>
        <taxon>Aculeata</taxon>
        <taxon>Vespoidea</taxon>
        <taxon>Vespidae</taxon>
        <taxon>Vespinae</taxon>
        <taxon>Vespula</taxon>
    </lineage>
</organism>
<protein>
    <submittedName>
        <fullName evidence="1">Uncharacterized protein</fullName>
    </submittedName>
</protein>
<dbReference type="Proteomes" id="UP000600918">
    <property type="component" value="Unassembled WGS sequence"/>
</dbReference>
<accession>A0A834JI56</accession>
<name>A0A834JI56_VESPE</name>
<sequence>MGVEQRGISWYGGVTSGKAEYFARITGIAPTTGLSISRTETSAEAIWKSLIKVRGMVDIGHAEWDEGPGKRWVLGPWESLIKPQDSLVHIPVLPLLKAHSNSRKLEVN</sequence>
<proteinExistence type="predicted"/>
<reference evidence="1" key="1">
    <citation type="journal article" date="2020" name="G3 (Bethesda)">
        <title>High-Quality Assemblies for Three Invasive Social Wasps from the &lt;i&gt;Vespula&lt;/i&gt; Genus.</title>
        <authorList>
            <person name="Harrop T.W.R."/>
            <person name="Guhlin J."/>
            <person name="McLaughlin G.M."/>
            <person name="Permina E."/>
            <person name="Stockwell P."/>
            <person name="Gilligan J."/>
            <person name="Le Lec M.F."/>
            <person name="Gruber M.A.M."/>
            <person name="Quinn O."/>
            <person name="Lovegrove M."/>
            <person name="Duncan E.J."/>
            <person name="Remnant E.J."/>
            <person name="Van Eeckhoven J."/>
            <person name="Graham B."/>
            <person name="Knapp R.A."/>
            <person name="Langford K.W."/>
            <person name="Kronenberg Z."/>
            <person name="Press M.O."/>
            <person name="Eacker S.M."/>
            <person name="Wilson-Rankin E.E."/>
            <person name="Purcell J."/>
            <person name="Lester P.J."/>
            <person name="Dearden P.K."/>
        </authorList>
    </citation>
    <scope>NUCLEOTIDE SEQUENCE</scope>
    <source>
        <strain evidence="1">Volc-1</strain>
    </source>
</reference>